<evidence type="ECO:0000256" key="8">
    <source>
        <dbReference type="ARBA" id="ARBA00023224"/>
    </source>
</evidence>
<dbReference type="PANTHER" id="PTHR24247">
    <property type="entry name" value="5-HYDROXYTRYPTAMINE RECEPTOR"/>
    <property type="match status" value="1"/>
</dbReference>
<dbReference type="EnsemblMetazoa" id="XM_030979183">
    <property type="protein sequence ID" value="XP_030835043"/>
    <property type="gene ID" value="LOC100888073"/>
</dbReference>
<reference evidence="13" key="1">
    <citation type="submission" date="2015-02" db="EMBL/GenBank/DDBJ databases">
        <title>Genome sequencing for Strongylocentrotus purpuratus.</title>
        <authorList>
            <person name="Murali S."/>
            <person name="Liu Y."/>
            <person name="Vee V."/>
            <person name="English A."/>
            <person name="Wang M."/>
            <person name="Skinner E."/>
            <person name="Han Y."/>
            <person name="Muzny D.M."/>
            <person name="Worley K.C."/>
            <person name="Gibbs R.A."/>
        </authorList>
    </citation>
    <scope>NUCLEOTIDE SEQUENCE</scope>
</reference>
<feature type="region of interest" description="Disordered" evidence="9">
    <location>
        <begin position="228"/>
        <end position="252"/>
    </location>
</feature>
<evidence type="ECO:0000256" key="4">
    <source>
        <dbReference type="ARBA" id="ARBA00022989"/>
    </source>
</evidence>
<dbReference type="Proteomes" id="UP000007110">
    <property type="component" value="Unassembled WGS sequence"/>
</dbReference>
<dbReference type="AlphaFoldDB" id="A0A7M7SVW3"/>
<dbReference type="GO" id="GO:0007187">
    <property type="term" value="P:G protein-coupled receptor signaling pathway, coupled to cyclic nucleotide second messenger"/>
    <property type="evidence" value="ECO:0000318"/>
    <property type="project" value="GO_Central"/>
</dbReference>
<dbReference type="PRINTS" id="PR00237">
    <property type="entry name" value="GPCRRHODOPSN"/>
</dbReference>
<dbReference type="GO" id="GO:0030425">
    <property type="term" value="C:dendrite"/>
    <property type="evidence" value="ECO:0000318"/>
    <property type="project" value="GO_Central"/>
</dbReference>
<keyword evidence="6 10" id="KW-0472">Membrane</keyword>
<evidence type="ECO:0000256" key="9">
    <source>
        <dbReference type="SAM" id="MobiDB-lite"/>
    </source>
</evidence>
<accession>A0A7M7SVW3</accession>
<dbReference type="PANTHER" id="PTHR24247:SF265">
    <property type="entry name" value="MUSCARINIC ACETYLCHOLINE RECEPTOR DM1"/>
    <property type="match status" value="1"/>
</dbReference>
<dbReference type="KEGG" id="spu:100888073"/>
<keyword evidence="4 10" id="KW-1133">Transmembrane helix</keyword>
<keyword evidence="2" id="KW-1003">Cell membrane</keyword>
<comment type="subcellular location">
    <subcellularLocation>
        <location evidence="1">Cell membrane</location>
        <topology evidence="1">Multi-pass membrane protein</topology>
    </subcellularLocation>
</comment>
<evidence type="ECO:0000256" key="7">
    <source>
        <dbReference type="ARBA" id="ARBA00023170"/>
    </source>
</evidence>
<dbReference type="InterPro" id="IPR000276">
    <property type="entry name" value="GPCR_Rhodpsn"/>
</dbReference>
<evidence type="ECO:0000256" key="6">
    <source>
        <dbReference type="ARBA" id="ARBA00023136"/>
    </source>
</evidence>
<feature type="transmembrane region" description="Helical" evidence="10">
    <location>
        <begin position="105"/>
        <end position="129"/>
    </location>
</feature>
<proteinExistence type="predicted"/>
<dbReference type="OrthoDB" id="10071887at2759"/>
<dbReference type="GO" id="GO:0007268">
    <property type="term" value="P:chemical synaptic transmission"/>
    <property type="evidence" value="ECO:0000318"/>
    <property type="project" value="GO_Central"/>
</dbReference>
<evidence type="ECO:0000313" key="12">
    <source>
        <dbReference type="EnsemblMetazoa" id="XP_030835043"/>
    </source>
</evidence>
<feature type="transmembrane region" description="Helical" evidence="10">
    <location>
        <begin position="278"/>
        <end position="302"/>
    </location>
</feature>
<sequence>MDKFNSTTELEGGLSSMVQIIVAIVVSLVVSLVVAATVMGNLLVMIAFFTTRRLRTYNNHFILGLAIADFLVGAIGMPMFGVVFIMGRWPFSATFCDIFSYCDHAFSHISVVSVMIISLDRFVATVYPLHHRSHWRRRSQAVFLISIAFLVPLITWAPPTLLWNHVYGGGGNSTSATSEDCLPDYLLSDHGGEVTHLNGHIPTEMSTTDAEPKETNGNDTLRELIEKDVEPSGKASKPGCSKNATRRTSTKTTHYALEHKDQGEAIDPKAEEFRIRTLGFIIMAMFITWVPWAVIVIILSLCEDCIPEIVYSHGKPNLLRSLRSEIQAGISSSASSRLLEIEAEFVHGQIGHARNADVKCFIKAT</sequence>
<feature type="transmembrane region" description="Helical" evidence="10">
    <location>
        <begin position="141"/>
        <end position="158"/>
    </location>
</feature>
<dbReference type="InParanoid" id="A0A7M7SVW3"/>
<feature type="transmembrane region" description="Helical" evidence="10">
    <location>
        <begin position="61"/>
        <end position="85"/>
    </location>
</feature>
<feature type="transmembrane region" description="Helical" evidence="10">
    <location>
        <begin position="20"/>
        <end position="49"/>
    </location>
</feature>
<evidence type="ECO:0000256" key="3">
    <source>
        <dbReference type="ARBA" id="ARBA00022692"/>
    </source>
</evidence>
<dbReference type="GO" id="GO:0007197">
    <property type="term" value="P:adenylate cyclase-inhibiting G protein-coupled acetylcholine receptor signaling pathway"/>
    <property type="evidence" value="ECO:0000318"/>
    <property type="project" value="GO_Central"/>
</dbReference>
<dbReference type="PROSITE" id="PS50262">
    <property type="entry name" value="G_PROTEIN_RECEP_F1_2"/>
    <property type="match status" value="1"/>
</dbReference>
<dbReference type="OMA" id="IMAMFIT"/>
<dbReference type="GO" id="GO:0045202">
    <property type="term" value="C:synapse"/>
    <property type="evidence" value="ECO:0000318"/>
    <property type="project" value="GO_Central"/>
</dbReference>
<dbReference type="GO" id="GO:0016907">
    <property type="term" value="F:G protein-coupled acetylcholine receptor activity"/>
    <property type="evidence" value="ECO:0000318"/>
    <property type="project" value="GO_Central"/>
</dbReference>
<dbReference type="InterPro" id="IPR017452">
    <property type="entry name" value="GPCR_Rhodpsn_7TM"/>
</dbReference>
<evidence type="ECO:0000259" key="11">
    <source>
        <dbReference type="PROSITE" id="PS50262"/>
    </source>
</evidence>
<organism evidence="12 13">
    <name type="scientific">Strongylocentrotus purpuratus</name>
    <name type="common">Purple sea urchin</name>
    <dbReference type="NCBI Taxonomy" id="7668"/>
    <lineage>
        <taxon>Eukaryota</taxon>
        <taxon>Metazoa</taxon>
        <taxon>Echinodermata</taxon>
        <taxon>Eleutherozoa</taxon>
        <taxon>Echinozoa</taxon>
        <taxon>Echinoidea</taxon>
        <taxon>Euechinoidea</taxon>
        <taxon>Echinacea</taxon>
        <taxon>Camarodonta</taxon>
        <taxon>Echinidea</taxon>
        <taxon>Strongylocentrotidae</taxon>
        <taxon>Strongylocentrotus</taxon>
    </lineage>
</organism>
<dbReference type="SUPFAM" id="SSF81321">
    <property type="entry name" value="Family A G protein-coupled receptor-like"/>
    <property type="match status" value="1"/>
</dbReference>
<keyword evidence="7" id="KW-0675">Receptor</keyword>
<keyword evidence="5" id="KW-0297">G-protein coupled receptor</keyword>
<evidence type="ECO:0000256" key="5">
    <source>
        <dbReference type="ARBA" id="ARBA00023040"/>
    </source>
</evidence>
<keyword evidence="13" id="KW-1185">Reference proteome</keyword>
<protein>
    <recommendedName>
        <fullName evidence="11">G-protein coupled receptors family 1 profile domain-containing protein</fullName>
    </recommendedName>
</protein>
<keyword evidence="8" id="KW-0807">Transducer</keyword>
<dbReference type="Gene3D" id="1.20.1070.10">
    <property type="entry name" value="Rhodopsin 7-helix transmembrane proteins"/>
    <property type="match status" value="1"/>
</dbReference>
<keyword evidence="3 10" id="KW-0812">Transmembrane</keyword>
<name>A0A7M7SVW3_STRPU</name>
<evidence type="ECO:0000256" key="2">
    <source>
        <dbReference type="ARBA" id="ARBA00022475"/>
    </source>
</evidence>
<dbReference type="RefSeq" id="XP_030835043.1">
    <property type="nucleotide sequence ID" value="XM_030979183.1"/>
</dbReference>
<evidence type="ECO:0000256" key="10">
    <source>
        <dbReference type="SAM" id="Phobius"/>
    </source>
</evidence>
<dbReference type="GO" id="GO:0005886">
    <property type="term" value="C:plasma membrane"/>
    <property type="evidence" value="ECO:0000318"/>
    <property type="project" value="GO_Central"/>
</dbReference>
<feature type="domain" description="G-protein coupled receptors family 1 profile" evidence="11">
    <location>
        <begin position="40"/>
        <end position="298"/>
    </location>
</feature>
<dbReference type="GeneID" id="100888073"/>
<evidence type="ECO:0000313" key="13">
    <source>
        <dbReference type="Proteomes" id="UP000007110"/>
    </source>
</evidence>
<evidence type="ECO:0000256" key="1">
    <source>
        <dbReference type="ARBA" id="ARBA00004651"/>
    </source>
</evidence>
<reference evidence="12" key="2">
    <citation type="submission" date="2021-01" db="UniProtKB">
        <authorList>
            <consortium name="EnsemblMetazoa"/>
        </authorList>
    </citation>
    <scope>IDENTIFICATION</scope>
</reference>
<dbReference type="Pfam" id="PF00001">
    <property type="entry name" value="7tm_1"/>
    <property type="match status" value="1"/>
</dbReference>